<proteinExistence type="predicted"/>
<dbReference type="RefSeq" id="WP_143738704.1">
    <property type="nucleotide sequence ID" value="NZ_FZOA01000006.1"/>
</dbReference>
<dbReference type="Proteomes" id="UP000198305">
    <property type="component" value="Unassembled WGS sequence"/>
</dbReference>
<dbReference type="OrthoDB" id="9887891at2"/>
<gene>
    <name evidence="1" type="ORF">SAMN05192560_1638</name>
</gene>
<dbReference type="AlphaFoldDB" id="A0A239A3A3"/>
<accession>A0A239A3A3</accession>
<organism evidence="1 2">
    <name type="scientific">Methylobacillus rhizosphaerae</name>
    <dbReference type="NCBI Taxonomy" id="551994"/>
    <lineage>
        <taxon>Bacteria</taxon>
        <taxon>Pseudomonadati</taxon>
        <taxon>Pseudomonadota</taxon>
        <taxon>Betaproteobacteria</taxon>
        <taxon>Nitrosomonadales</taxon>
        <taxon>Methylophilaceae</taxon>
        <taxon>Methylobacillus</taxon>
    </lineage>
</organism>
<evidence type="ECO:0000313" key="1">
    <source>
        <dbReference type="EMBL" id="SNR89598.1"/>
    </source>
</evidence>
<keyword evidence="2" id="KW-1185">Reference proteome</keyword>
<sequence>MNSNTYLYMQQLKSGETETATRRERVQHLSPEEMEQTLSEYASHSKLRSRERIRLVTDALTSRLRGSRAGLKQAGKQMVKHVGAKVAHAASHKLMEVAVRIEQRASRLDQEK</sequence>
<protein>
    <submittedName>
        <fullName evidence="1">Uncharacterized protein</fullName>
    </submittedName>
</protein>
<reference evidence="2" key="1">
    <citation type="submission" date="2017-06" db="EMBL/GenBank/DDBJ databases">
        <authorList>
            <person name="Varghese N."/>
            <person name="Submissions S."/>
        </authorList>
    </citation>
    <scope>NUCLEOTIDE SEQUENCE [LARGE SCALE GENOMIC DNA]</scope>
    <source>
        <strain evidence="2">Ca-68</strain>
    </source>
</reference>
<dbReference type="EMBL" id="FZOA01000006">
    <property type="protein sequence ID" value="SNR89598.1"/>
    <property type="molecule type" value="Genomic_DNA"/>
</dbReference>
<name>A0A239A3A3_9PROT</name>
<evidence type="ECO:0000313" key="2">
    <source>
        <dbReference type="Proteomes" id="UP000198305"/>
    </source>
</evidence>